<evidence type="ECO:0000313" key="9">
    <source>
        <dbReference type="Proteomes" id="UP000530660"/>
    </source>
</evidence>
<dbReference type="GO" id="GO:0030686">
    <property type="term" value="C:90S preribosome"/>
    <property type="evidence" value="ECO:0007669"/>
    <property type="project" value="TreeGrafter"/>
</dbReference>
<accession>A0A7J7IHB6</accession>
<evidence type="ECO:0000256" key="4">
    <source>
        <dbReference type="ARBA" id="ARBA00022552"/>
    </source>
</evidence>
<evidence type="ECO:0000256" key="2">
    <source>
        <dbReference type="ARBA" id="ARBA00009418"/>
    </source>
</evidence>
<dbReference type="Proteomes" id="UP000530660">
    <property type="component" value="Unassembled WGS sequence"/>
</dbReference>
<organism evidence="8 9">
    <name type="scientific">Cyanidiococcus yangmingshanensis</name>
    <dbReference type="NCBI Taxonomy" id="2690220"/>
    <lineage>
        <taxon>Eukaryota</taxon>
        <taxon>Rhodophyta</taxon>
        <taxon>Bangiophyceae</taxon>
        <taxon>Cyanidiales</taxon>
        <taxon>Cyanidiaceae</taxon>
        <taxon>Cyanidiococcus</taxon>
    </lineage>
</organism>
<sequence>MAPGKPRTRFARNPNALVMKPAEASAPEGDNSDGRAVVNLVEKDPERSLVVPRGSLAAHVRSLRQQRRAERLEPGKDCSSGSLKRRLHKNAPMEVDTTQRRSLTRTREVVLKRATKPLDPRFDPLCGRFDENVFRQRYSFLRALRERALAESKTKLATLESSLKRAPAAERESLLALRQELRSEVDRRENQVRREDSSERARAILQSHKRHETEQIAAGVKQRPYFMKRSVVREHLKAQTMHELKKQRRWKRYLERKERAATAKARKLLREPSQPTSVNRSDRLDHNAS</sequence>
<dbReference type="GO" id="GO:0000462">
    <property type="term" value="P:maturation of SSU-rRNA from tricistronic rRNA transcript (SSU-rRNA, 5.8S rRNA, LSU-rRNA)"/>
    <property type="evidence" value="ECO:0007669"/>
    <property type="project" value="TreeGrafter"/>
</dbReference>
<keyword evidence="5 6" id="KW-0539">Nucleus</keyword>
<dbReference type="OrthoDB" id="448446at2759"/>
<dbReference type="PANTHER" id="PTHR21738:SF0">
    <property type="entry name" value="RIBOSOMAL RNA PROCESSING PROTEIN 36 HOMOLOG"/>
    <property type="match status" value="1"/>
</dbReference>
<feature type="region of interest" description="Disordered" evidence="7">
    <location>
        <begin position="1"/>
        <end position="34"/>
    </location>
</feature>
<evidence type="ECO:0000256" key="5">
    <source>
        <dbReference type="ARBA" id="ARBA00023242"/>
    </source>
</evidence>
<dbReference type="Pfam" id="PF06102">
    <property type="entry name" value="RRP36"/>
    <property type="match status" value="1"/>
</dbReference>
<comment type="similarity">
    <text evidence="2 6">Belongs to the RRP36 family.</text>
</comment>
<feature type="compositionally biased region" description="Basic residues" evidence="7">
    <location>
        <begin position="1"/>
        <end position="10"/>
    </location>
</feature>
<evidence type="ECO:0000256" key="1">
    <source>
        <dbReference type="ARBA" id="ARBA00004604"/>
    </source>
</evidence>
<feature type="compositionally biased region" description="Basic and acidic residues" evidence="7">
    <location>
        <begin position="280"/>
        <end position="289"/>
    </location>
</feature>
<dbReference type="PANTHER" id="PTHR21738">
    <property type="entry name" value="RIBOSOMAL RNA PROCESSING PROTEIN 36 HOMOLOG"/>
    <property type="match status" value="1"/>
</dbReference>
<dbReference type="EMBL" id="VWRR01000010">
    <property type="protein sequence ID" value="KAF6002502.1"/>
    <property type="molecule type" value="Genomic_DNA"/>
</dbReference>
<protein>
    <recommendedName>
        <fullName evidence="6">rRNA biogenesis protein RRP36</fullName>
    </recommendedName>
</protein>
<keyword evidence="9" id="KW-1185">Reference proteome</keyword>
<evidence type="ECO:0000256" key="7">
    <source>
        <dbReference type="SAM" id="MobiDB-lite"/>
    </source>
</evidence>
<keyword evidence="3 6" id="KW-0690">Ribosome biogenesis</keyword>
<evidence type="ECO:0000256" key="6">
    <source>
        <dbReference type="RuleBase" id="RU368027"/>
    </source>
</evidence>
<comment type="subunit">
    <text evidence="6">Associates with 90S and pre-40S pre-ribosomal particles.</text>
</comment>
<feature type="region of interest" description="Disordered" evidence="7">
    <location>
        <begin position="261"/>
        <end position="289"/>
    </location>
</feature>
<comment type="function">
    <text evidence="6">Component of the 90S pre-ribosome involved in the maturation of rRNAs. Required for early cleavages of the pre-RNAs in the 40S ribosomal subunit maturation pathway.</text>
</comment>
<dbReference type="InterPro" id="IPR009292">
    <property type="entry name" value="RRP36"/>
</dbReference>
<comment type="caution">
    <text evidence="8">The sequence shown here is derived from an EMBL/GenBank/DDBJ whole genome shotgun (WGS) entry which is preliminary data.</text>
</comment>
<dbReference type="GO" id="GO:0005730">
    <property type="term" value="C:nucleolus"/>
    <property type="evidence" value="ECO:0007669"/>
    <property type="project" value="UniProtKB-SubCell"/>
</dbReference>
<keyword evidence="4 6" id="KW-0698">rRNA processing</keyword>
<name>A0A7J7IHB6_9RHOD</name>
<keyword evidence="6" id="KW-0687">Ribonucleoprotein</keyword>
<gene>
    <name evidence="8" type="primary">RRP36</name>
    <name evidence="8" type="ORF">F1559_003369</name>
</gene>
<evidence type="ECO:0000313" key="8">
    <source>
        <dbReference type="EMBL" id="KAF6002502.1"/>
    </source>
</evidence>
<reference evidence="8 9" key="1">
    <citation type="journal article" date="2020" name="J. Phycol.">
        <title>Comparative genome analysis reveals Cyanidiococcus gen. nov., a new extremophilic red algal genus sister to Cyanidioschyzon (Cyanidioschyzonaceae, Rhodophyta).</title>
        <authorList>
            <person name="Liu S.-L."/>
            <person name="Chiang Y.-R."/>
            <person name="Yoon H.S."/>
            <person name="Fu H.-Y."/>
        </authorList>
    </citation>
    <scope>NUCLEOTIDE SEQUENCE [LARGE SCALE GENOMIC DNA]</scope>
    <source>
        <strain evidence="8 9">THAL066</strain>
    </source>
</reference>
<proteinExistence type="inferred from homology"/>
<comment type="subcellular location">
    <subcellularLocation>
        <location evidence="1 6">Nucleus</location>
        <location evidence="1 6">Nucleolus</location>
    </subcellularLocation>
</comment>
<dbReference type="AlphaFoldDB" id="A0A7J7IHB6"/>
<evidence type="ECO:0000256" key="3">
    <source>
        <dbReference type="ARBA" id="ARBA00022517"/>
    </source>
</evidence>